<feature type="domain" description="Lumazine-binding" evidence="12">
    <location>
        <begin position="1"/>
        <end position="97"/>
    </location>
</feature>
<dbReference type="InterPro" id="IPR026017">
    <property type="entry name" value="Lumazine-bd_dom"/>
</dbReference>
<dbReference type="Proteomes" id="UP000065220">
    <property type="component" value="Chromosome"/>
</dbReference>
<dbReference type="NCBIfam" id="TIGR00187">
    <property type="entry name" value="ribE"/>
    <property type="match status" value="1"/>
</dbReference>
<evidence type="ECO:0000256" key="8">
    <source>
        <dbReference type="ARBA" id="ARBA00022679"/>
    </source>
</evidence>
<dbReference type="OrthoDB" id="9788537at2"/>
<dbReference type="EMBL" id="CP014228">
    <property type="protein sequence ID" value="AMD88172.1"/>
    <property type="molecule type" value="Genomic_DNA"/>
</dbReference>
<dbReference type="KEGG" id="ard:AXF14_12010"/>
<evidence type="ECO:0000256" key="10">
    <source>
        <dbReference type="NCBIfam" id="TIGR00187"/>
    </source>
</evidence>
<accession>A0A0X8JGG9</accession>
<proteinExistence type="predicted"/>
<name>A0A0X8JGG9_ACTRD</name>
<evidence type="ECO:0000256" key="4">
    <source>
        <dbReference type="ARBA" id="ARBA00011233"/>
    </source>
</evidence>
<reference evidence="14" key="1">
    <citation type="submission" date="2016-02" db="EMBL/GenBank/DDBJ databases">
        <authorList>
            <person name="Holder M.E."/>
            <person name="Ajami N.J."/>
            <person name="Petrosino J.F."/>
        </authorList>
    </citation>
    <scope>NUCLEOTIDE SEQUENCE [LARGE SCALE GENOMIC DNA]</scope>
    <source>
        <strain evidence="14">CCUG 36733</strain>
    </source>
</reference>
<dbReference type="PANTHER" id="PTHR21098">
    <property type="entry name" value="RIBOFLAVIN SYNTHASE ALPHA CHAIN"/>
    <property type="match status" value="1"/>
</dbReference>
<feature type="repeat" description="Lumazine-binding" evidence="11">
    <location>
        <begin position="98"/>
        <end position="208"/>
    </location>
</feature>
<comment type="pathway">
    <text evidence="3">Cofactor biosynthesis; riboflavin biosynthesis; riboflavin from 2-hydroxy-3-oxobutyl phosphate and 5-amino-6-(D-ribitylamino)uracil: step 2/2.</text>
</comment>
<feature type="repeat" description="Lumazine-binding" evidence="11">
    <location>
        <begin position="1"/>
        <end position="97"/>
    </location>
</feature>
<dbReference type="RefSeq" id="WP_067943534.1">
    <property type="nucleotide sequence ID" value="NZ_CP014228.1"/>
</dbReference>
<evidence type="ECO:0000259" key="12">
    <source>
        <dbReference type="PROSITE" id="PS51177"/>
    </source>
</evidence>
<evidence type="ECO:0000256" key="3">
    <source>
        <dbReference type="ARBA" id="ARBA00004887"/>
    </source>
</evidence>
<dbReference type="InterPro" id="IPR001783">
    <property type="entry name" value="Lumazine-bd"/>
</dbReference>
<dbReference type="PANTHER" id="PTHR21098:SF12">
    <property type="entry name" value="RIBOFLAVIN SYNTHASE"/>
    <property type="match status" value="1"/>
</dbReference>
<dbReference type="STRING" id="111015.AXF14_12010"/>
<dbReference type="InterPro" id="IPR023366">
    <property type="entry name" value="ATP_synth_asu-like_sf"/>
</dbReference>
<keyword evidence="14" id="KW-1185">Reference proteome</keyword>
<evidence type="ECO:0000256" key="11">
    <source>
        <dbReference type="PROSITE-ProRule" id="PRU00524"/>
    </source>
</evidence>
<evidence type="ECO:0000313" key="13">
    <source>
        <dbReference type="EMBL" id="AMD88172.1"/>
    </source>
</evidence>
<dbReference type="InterPro" id="IPR017938">
    <property type="entry name" value="Riboflavin_synthase-like_b-brl"/>
</dbReference>
<dbReference type="GO" id="GO:0004746">
    <property type="term" value="F:riboflavin synthase activity"/>
    <property type="evidence" value="ECO:0007669"/>
    <property type="project" value="UniProtKB-UniRule"/>
</dbReference>
<comment type="catalytic activity">
    <reaction evidence="1">
        <text>2 6,7-dimethyl-8-(1-D-ribityl)lumazine + H(+) = 5-amino-6-(D-ribitylamino)uracil + riboflavin</text>
        <dbReference type="Rhea" id="RHEA:20772"/>
        <dbReference type="ChEBI" id="CHEBI:15378"/>
        <dbReference type="ChEBI" id="CHEBI:15934"/>
        <dbReference type="ChEBI" id="CHEBI:57986"/>
        <dbReference type="ChEBI" id="CHEBI:58201"/>
        <dbReference type="EC" id="2.5.1.9"/>
    </reaction>
</comment>
<dbReference type="PIRSF" id="PIRSF000498">
    <property type="entry name" value="Riboflavin_syn_A"/>
    <property type="match status" value="1"/>
</dbReference>
<evidence type="ECO:0000256" key="9">
    <source>
        <dbReference type="ARBA" id="ARBA00022737"/>
    </source>
</evidence>
<dbReference type="SUPFAM" id="SSF63380">
    <property type="entry name" value="Riboflavin synthase domain-like"/>
    <property type="match status" value="2"/>
</dbReference>
<keyword evidence="7" id="KW-0686">Riboflavin biosynthesis</keyword>
<dbReference type="GO" id="GO:0009231">
    <property type="term" value="P:riboflavin biosynthetic process"/>
    <property type="evidence" value="ECO:0007669"/>
    <property type="project" value="UniProtKB-KW"/>
</dbReference>
<dbReference type="Pfam" id="PF00677">
    <property type="entry name" value="Lum_binding"/>
    <property type="match status" value="2"/>
</dbReference>
<dbReference type="CDD" id="cd00402">
    <property type="entry name" value="Riboflavin_synthase_like"/>
    <property type="match status" value="1"/>
</dbReference>
<protein>
    <recommendedName>
        <fullName evidence="6 10">Riboflavin synthase</fullName>
        <ecNumber evidence="5 10">2.5.1.9</ecNumber>
    </recommendedName>
</protein>
<evidence type="ECO:0000256" key="2">
    <source>
        <dbReference type="ARBA" id="ARBA00002803"/>
    </source>
</evidence>
<evidence type="ECO:0000313" key="14">
    <source>
        <dbReference type="Proteomes" id="UP000065220"/>
    </source>
</evidence>
<organism evidence="13 14">
    <name type="scientific">Actinomyces radicidentis</name>
    <dbReference type="NCBI Taxonomy" id="111015"/>
    <lineage>
        <taxon>Bacteria</taxon>
        <taxon>Bacillati</taxon>
        <taxon>Actinomycetota</taxon>
        <taxon>Actinomycetes</taxon>
        <taxon>Actinomycetales</taxon>
        <taxon>Actinomycetaceae</taxon>
        <taxon>Actinomyces</taxon>
    </lineage>
</organism>
<dbReference type="FunFam" id="2.40.30.20:FF:000004">
    <property type="entry name" value="Riboflavin synthase, alpha subunit"/>
    <property type="match status" value="1"/>
</dbReference>
<comment type="function">
    <text evidence="2">Catalyzes the dismutation of two molecules of 6,7-dimethyl-8-ribityllumazine, resulting in the formation of riboflavin and 5-amino-6-(D-ribitylamino)uracil.</text>
</comment>
<dbReference type="AlphaFoldDB" id="A0A0X8JGG9"/>
<keyword evidence="8" id="KW-0808">Transferase</keyword>
<feature type="domain" description="Lumazine-binding" evidence="12">
    <location>
        <begin position="98"/>
        <end position="208"/>
    </location>
</feature>
<gene>
    <name evidence="13" type="ORF">AXF14_12010</name>
</gene>
<dbReference type="NCBIfam" id="NF006767">
    <property type="entry name" value="PRK09289.1"/>
    <property type="match status" value="1"/>
</dbReference>
<evidence type="ECO:0000256" key="7">
    <source>
        <dbReference type="ARBA" id="ARBA00022619"/>
    </source>
</evidence>
<evidence type="ECO:0000256" key="1">
    <source>
        <dbReference type="ARBA" id="ARBA00000968"/>
    </source>
</evidence>
<dbReference type="EC" id="2.5.1.9" evidence="5 10"/>
<sequence length="216" mass="22615">MFTGIIEELGEVSALAVDGDSARLTVTGTRTVSAAMSEGASLAVNGCCLTATSIEQDRLTADLMAETLRRTSLGDLRPGDPVNLERAVQVTGRLDGHIVQGHVDGTGTILERRHEPRWDLLRVSVPQDLLRYVAVKGSVAVDGVSLTVVDVEDARPGAGSTAVPAGGGSLTVSLIPETLARTTLGSKEAGERVNLEVDVVAKYVERLLTAGEESAR</sequence>
<dbReference type="Gene3D" id="2.40.30.20">
    <property type="match status" value="2"/>
</dbReference>
<keyword evidence="9" id="KW-0677">Repeat</keyword>
<dbReference type="NCBIfam" id="NF009566">
    <property type="entry name" value="PRK13020.1"/>
    <property type="match status" value="1"/>
</dbReference>
<comment type="subunit">
    <text evidence="4">Homotrimer.</text>
</comment>
<dbReference type="FunFam" id="2.40.30.20:FF:000003">
    <property type="entry name" value="Riboflavin synthase, alpha subunit"/>
    <property type="match status" value="1"/>
</dbReference>
<evidence type="ECO:0000256" key="5">
    <source>
        <dbReference type="ARBA" id="ARBA00012827"/>
    </source>
</evidence>
<dbReference type="PROSITE" id="PS51177">
    <property type="entry name" value="LUMAZINE_BIND"/>
    <property type="match status" value="2"/>
</dbReference>
<evidence type="ECO:0000256" key="6">
    <source>
        <dbReference type="ARBA" id="ARBA00013950"/>
    </source>
</evidence>